<evidence type="ECO:0000313" key="2">
    <source>
        <dbReference type="EMBL" id="TFK24513.1"/>
    </source>
</evidence>
<evidence type="ECO:0000256" key="1">
    <source>
        <dbReference type="SAM" id="MobiDB-lite"/>
    </source>
</evidence>
<name>A0A5C3KXE8_COPMA</name>
<dbReference type="EMBL" id="ML210199">
    <property type="protein sequence ID" value="TFK24513.1"/>
    <property type="molecule type" value="Genomic_DNA"/>
</dbReference>
<feature type="region of interest" description="Disordered" evidence="1">
    <location>
        <begin position="152"/>
        <end position="171"/>
    </location>
</feature>
<sequence>MTAAGCPANSAECGQTEQKPPSPNMSMPAVLRRNSAEFRRKVPNSGHSSEFCQQPLSWFVTASILSTQIQIEIALARIMRFILDKQSRRAGTTCQKLASSALDHDDLTTIRLRSACLLPSAVVCLQSFPLEDGSPVAPGLFGEKVDRSLTRHARSTSSAAVLGKKDSEKAQ</sequence>
<feature type="region of interest" description="Disordered" evidence="1">
    <location>
        <begin position="1"/>
        <end position="28"/>
    </location>
</feature>
<gene>
    <name evidence="2" type="ORF">FA15DRAFT_741054</name>
</gene>
<protein>
    <submittedName>
        <fullName evidence="2">Uncharacterized protein</fullName>
    </submittedName>
</protein>
<keyword evidence="3" id="KW-1185">Reference proteome</keyword>
<organism evidence="2 3">
    <name type="scientific">Coprinopsis marcescibilis</name>
    <name type="common">Agaric fungus</name>
    <name type="synonym">Psathyrella marcescibilis</name>
    <dbReference type="NCBI Taxonomy" id="230819"/>
    <lineage>
        <taxon>Eukaryota</taxon>
        <taxon>Fungi</taxon>
        <taxon>Dikarya</taxon>
        <taxon>Basidiomycota</taxon>
        <taxon>Agaricomycotina</taxon>
        <taxon>Agaricomycetes</taxon>
        <taxon>Agaricomycetidae</taxon>
        <taxon>Agaricales</taxon>
        <taxon>Agaricineae</taxon>
        <taxon>Psathyrellaceae</taxon>
        <taxon>Coprinopsis</taxon>
    </lineage>
</organism>
<reference evidence="2 3" key="1">
    <citation type="journal article" date="2019" name="Nat. Ecol. Evol.">
        <title>Megaphylogeny resolves global patterns of mushroom evolution.</title>
        <authorList>
            <person name="Varga T."/>
            <person name="Krizsan K."/>
            <person name="Foldi C."/>
            <person name="Dima B."/>
            <person name="Sanchez-Garcia M."/>
            <person name="Sanchez-Ramirez S."/>
            <person name="Szollosi G.J."/>
            <person name="Szarkandi J.G."/>
            <person name="Papp V."/>
            <person name="Albert L."/>
            <person name="Andreopoulos W."/>
            <person name="Angelini C."/>
            <person name="Antonin V."/>
            <person name="Barry K.W."/>
            <person name="Bougher N.L."/>
            <person name="Buchanan P."/>
            <person name="Buyck B."/>
            <person name="Bense V."/>
            <person name="Catcheside P."/>
            <person name="Chovatia M."/>
            <person name="Cooper J."/>
            <person name="Damon W."/>
            <person name="Desjardin D."/>
            <person name="Finy P."/>
            <person name="Geml J."/>
            <person name="Haridas S."/>
            <person name="Hughes K."/>
            <person name="Justo A."/>
            <person name="Karasinski D."/>
            <person name="Kautmanova I."/>
            <person name="Kiss B."/>
            <person name="Kocsube S."/>
            <person name="Kotiranta H."/>
            <person name="LaButti K.M."/>
            <person name="Lechner B.E."/>
            <person name="Liimatainen K."/>
            <person name="Lipzen A."/>
            <person name="Lukacs Z."/>
            <person name="Mihaltcheva S."/>
            <person name="Morgado L.N."/>
            <person name="Niskanen T."/>
            <person name="Noordeloos M.E."/>
            <person name="Ohm R.A."/>
            <person name="Ortiz-Santana B."/>
            <person name="Ovrebo C."/>
            <person name="Racz N."/>
            <person name="Riley R."/>
            <person name="Savchenko A."/>
            <person name="Shiryaev A."/>
            <person name="Soop K."/>
            <person name="Spirin V."/>
            <person name="Szebenyi C."/>
            <person name="Tomsovsky M."/>
            <person name="Tulloss R.E."/>
            <person name="Uehling J."/>
            <person name="Grigoriev I.V."/>
            <person name="Vagvolgyi C."/>
            <person name="Papp T."/>
            <person name="Martin F.M."/>
            <person name="Miettinen O."/>
            <person name="Hibbett D.S."/>
            <person name="Nagy L.G."/>
        </authorList>
    </citation>
    <scope>NUCLEOTIDE SEQUENCE [LARGE SCALE GENOMIC DNA]</scope>
    <source>
        <strain evidence="2 3">CBS 121175</strain>
    </source>
</reference>
<dbReference type="AlphaFoldDB" id="A0A5C3KXE8"/>
<evidence type="ECO:0000313" key="3">
    <source>
        <dbReference type="Proteomes" id="UP000307440"/>
    </source>
</evidence>
<proteinExistence type="predicted"/>
<accession>A0A5C3KXE8</accession>
<dbReference type="Proteomes" id="UP000307440">
    <property type="component" value="Unassembled WGS sequence"/>
</dbReference>